<evidence type="ECO:0000256" key="2">
    <source>
        <dbReference type="ARBA" id="ARBA00023002"/>
    </source>
</evidence>
<dbReference type="GO" id="GO:0016491">
    <property type="term" value="F:oxidoreductase activity"/>
    <property type="evidence" value="ECO:0007669"/>
    <property type="project" value="UniProtKB-KW"/>
</dbReference>
<dbReference type="PANTHER" id="PTHR42842">
    <property type="entry name" value="FAD/NAD(P)-BINDING OXIDOREDUCTASE"/>
    <property type="match status" value="1"/>
</dbReference>
<dbReference type="Proteomes" id="UP000224563">
    <property type="component" value="Unassembled WGS sequence"/>
</dbReference>
<evidence type="ECO:0000256" key="1">
    <source>
        <dbReference type="ARBA" id="ARBA00022630"/>
    </source>
</evidence>
<keyword evidence="1" id="KW-0285">Flavoprotein</keyword>
<dbReference type="Gene3D" id="3.50.50.60">
    <property type="entry name" value="FAD/NAD(P)-binding domain"/>
    <property type="match status" value="2"/>
</dbReference>
<dbReference type="PIRSF" id="PIRSF038984">
    <property type="entry name" value="FAD_binding_protein"/>
    <property type="match status" value="1"/>
</dbReference>
<dbReference type="PANTHER" id="PTHR42842:SF3">
    <property type="entry name" value="FAD_NAD(P)-BINDING OXIDOREDUCTASE FAMILY PROTEIN"/>
    <property type="match status" value="1"/>
</dbReference>
<dbReference type="Pfam" id="PF00890">
    <property type="entry name" value="FAD_binding_2"/>
    <property type="match status" value="1"/>
</dbReference>
<dbReference type="EMBL" id="PDYG01000006">
    <property type="protein sequence ID" value="PHU38569.1"/>
    <property type="molecule type" value="Genomic_DNA"/>
</dbReference>
<feature type="domain" description="FAD-dependent oxidoreductase 2 FAD-binding" evidence="3">
    <location>
        <begin position="97"/>
        <end position="128"/>
    </location>
</feature>
<dbReference type="InterPro" id="IPR049516">
    <property type="entry name" value="FAD-depend_C"/>
</dbReference>
<dbReference type="InterPro" id="IPR036188">
    <property type="entry name" value="FAD/NAD-bd_sf"/>
</dbReference>
<protein>
    <submittedName>
        <fullName evidence="5">FAD-dependent oxidoreductase</fullName>
    </submittedName>
</protein>
<dbReference type="InterPro" id="IPR003953">
    <property type="entry name" value="FAD-dep_OxRdtase_2_FAD-bd"/>
</dbReference>
<evidence type="ECO:0000313" key="6">
    <source>
        <dbReference type="Proteomes" id="UP000224563"/>
    </source>
</evidence>
<dbReference type="RefSeq" id="WP_099385475.1">
    <property type="nucleotide sequence ID" value="NZ_JANSWH010000099.1"/>
</dbReference>
<sequence>MIRINQIKMPIEHTSAELEAKISRILKISNDFSYQIIKKSIDSRKKPQLFYIYSVAVECKNENAVMKKAGSKDISVYHPTKYSIPSHCVTESMNRPVVIGAGPAGLFSALVLAEAGYRPILIERGKPVEAREKDVTKFWETGVLNPNSNVIFGEGGAGTFSDGKLNTSVKDPSGRIRFVLETFVRFGADQSILYDNKPHIGTDVLVTIMKNMRAHLISLGCDIRFESCMIGIKCDANAICSITVLDEQKKQEYELECKQLILAPGHGARDTFVMLQKLQIPMEPKAFAVGFRVEHPQEMINQFAYGTDIHRLPAAPYKVTSNFPGGRGVYSFCMCPGGYVVNASSEEGMLVVNGMSYSGRNSKNANSAIIVSLLPEDLDWSDPLSGMKFQMEIERKTYELGQGKIPQQLLVDFKNNHVSDSYGSYGSMTKSATVLANLRGILPSEMEESFLAGMEHFGKIIPGFDRDDAILSGTESRTSSPVRICRNQSFESDVKGLYPCGEGAGYAGGITSAAVDGIKVAEAVIAQSVQQ</sequence>
<evidence type="ECO:0000259" key="4">
    <source>
        <dbReference type="Pfam" id="PF21688"/>
    </source>
</evidence>
<comment type="caution">
    <text evidence="5">The sequence shown here is derived from an EMBL/GenBank/DDBJ whole genome shotgun (WGS) entry which is preliminary data.</text>
</comment>
<accession>A0A2G3E5M3</accession>
<reference evidence="5 6" key="1">
    <citation type="submission" date="2017-10" db="EMBL/GenBank/DDBJ databases">
        <title>Resolving the taxonomy of Roseburia spp., Eubacterium rectale and Agathobacter spp. through phylogenomic analysis.</title>
        <authorList>
            <person name="Sheridan P.O."/>
            <person name="Walker A.W."/>
            <person name="Duncan S.H."/>
            <person name="Scott K.P."/>
            <person name="Toole P.W.O."/>
            <person name="Luis P."/>
            <person name="Flint H.J."/>
        </authorList>
    </citation>
    <scope>NUCLEOTIDE SEQUENCE [LARGE SCALE GENOMIC DNA]</scope>
    <source>
        <strain evidence="5 6">JK623</strain>
    </source>
</reference>
<dbReference type="SUPFAM" id="SSF51905">
    <property type="entry name" value="FAD/NAD(P)-binding domain"/>
    <property type="match status" value="1"/>
</dbReference>
<dbReference type="AlphaFoldDB" id="A0A2G3E5M3"/>
<keyword evidence="6" id="KW-1185">Reference proteome</keyword>
<dbReference type="Pfam" id="PF21688">
    <property type="entry name" value="FAD-depend_C"/>
    <property type="match status" value="1"/>
</dbReference>
<name>A0A2G3E5M3_9FIRM</name>
<dbReference type="InterPro" id="IPR028348">
    <property type="entry name" value="FAD-binding_protein"/>
</dbReference>
<organism evidence="5 6">
    <name type="scientific">Agathobacter ruminis</name>
    <dbReference type="NCBI Taxonomy" id="1712665"/>
    <lineage>
        <taxon>Bacteria</taxon>
        <taxon>Bacillati</taxon>
        <taxon>Bacillota</taxon>
        <taxon>Clostridia</taxon>
        <taxon>Lachnospirales</taxon>
        <taxon>Lachnospiraceae</taxon>
        <taxon>Agathobacter</taxon>
    </lineage>
</organism>
<gene>
    <name evidence="5" type="ORF">CSX02_02270</name>
</gene>
<dbReference type="Gene3D" id="3.30.70.2700">
    <property type="match status" value="1"/>
</dbReference>
<proteinExistence type="predicted"/>
<evidence type="ECO:0000259" key="3">
    <source>
        <dbReference type="Pfam" id="PF00890"/>
    </source>
</evidence>
<keyword evidence="2" id="KW-0560">Oxidoreductase</keyword>
<feature type="domain" description="FAD-dependent protein C-terminal" evidence="4">
    <location>
        <begin position="286"/>
        <end position="478"/>
    </location>
</feature>
<reference evidence="5 6" key="2">
    <citation type="submission" date="2017-10" db="EMBL/GenBank/DDBJ databases">
        <authorList>
            <person name="Banno H."/>
            <person name="Chua N.-H."/>
        </authorList>
    </citation>
    <scope>NUCLEOTIDE SEQUENCE [LARGE SCALE GENOMIC DNA]</scope>
    <source>
        <strain evidence="5 6">JK623</strain>
    </source>
</reference>
<evidence type="ECO:0000313" key="5">
    <source>
        <dbReference type="EMBL" id="PHU38569.1"/>
    </source>
</evidence>